<dbReference type="PANTHER" id="PTHR28127:SF1">
    <property type="entry name" value="RIBOSOME ASSEMBLY PROTEIN 3"/>
    <property type="match status" value="1"/>
</dbReference>
<keyword evidence="3" id="KW-1185">Reference proteome</keyword>
<organism evidence="2 3">
    <name type="scientific">Malassezia japonica</name>
    <dbReference type="NCBI Taxonomy" id="223818"/>
    <lineage>
        <taxon>Eukaryota</taxon>
        <taxon>Fungi</taxon>
        <taxon>Dikarya</taxon>
        <taxon>Basidiomycota</taxon>
        <taxon>Ustilaginomycotina</taxon>
        <taxon>Malasseziomycetes</taxon>
        <taxon>Malasseziales</taxon>
        <taxon>Malasseziaceae</taxon>
        <taxon>Malassezia</taxon>
    </lineage>
</organism>
<evidence type="ECO:0000313" key="3">
    <source>
        <dbReference type="Proteomes" id="UP001217754"/>
    </source>
</evidence>
<dbReference type="GO" id="GO:0000027">
    <property type="term" value="P:ribosomal large subunit assembly"/>
    <property type="evidence" value="ECO:0007669"/>
    <property type="project" value="TreeGrafter"/>
</dbReference>
<dbReference type="AlphaFoldDB" id="A0AAF0EW74"/>
<feature type="compositionally biased region" description="Basic residues" evidence="1">
    <location>
        <begin position="8"/>
        <end position="19"/>
    </location>
</feature>
<feature type="compositionally biased region" description="Acidic residues" evidence="1">
    <location>
        <begin position="69"/>
        <end position="85"/>
    </location>
</feature>
<dbReference type="EMBL" id="CP119958">
    <property type="protein sequence ID" value="WFD38091.1"/>
    <property type="molecule type" value="Genomic_DNA"/>
</dbReference>
<proteinExistence type="predicted"/>
<gene>
    <name evidence="2" type="ORF">MJAP1_001039</name>
</gene>
<dbReference type="InterPro" id="IPR051898">
    <property type="entry name" value="Ribosome_Assembly_3"/>
</dbReference>
<evidence type="ECO:0000256" key="1">
    <source>
        <dbReference type="SAM" id="MobiDB-lite"/>
    </source>
</evidence>
<accession>A0AAF0EW74</accession>
<name>A0AAF0EW74_9BASI</name>
<dbReference type="GeneID" id="85224688"/>
<evidence type="ECO:0008006" key="4">
    <source>
        <dbReference type="Google" id="ProtNLM"/>
    </source>
</evidence>
<feature type="region of interest" description="Disordered" evidence="1">
    <location>
        <begin position="1"/>
        <end position="116"/>
    </location>
</feature>
<dbReference type="Proteomes" id="UP001217754">
    <property type="component" value="Chromosome 1"/>
</dbReference>
<dbReference type="RefSeq" id="XP_060120988.1">
    <property type="nucleotide sequence ID" value="XM_060265005.1"/>
</dbReference>
<reference evidence="2" key="1">
    <citation type="submission" date="2023-03" db="EMBL/GenBank/DDBJ databases">
        <title>Mating type loci evolution in Malassezia.</title>
        <authorList>
            <person name="Coelho M.A."/>
        </authorList>
    </citation>
    <scope>NUCLEOTIDE SEQUENCE</scope>
    <source>
        <strain evidence="2">CBS 9431</strain>
    </source>
</reference>
<protein>
    <recommendedName>
        <fullName evidence="4">Ribosome assembly protein 3</fullName>
    </recommendedName>
</protein>
<evidence type="ECO:0000313" key="2">
    <source>
        <dbReference type="EMBL" id="WFD38091.1"/>
    </source>
</evidence>
<dbReference type="GO" id="GO:0030687">
    <property type="term" value="C:preribosome, large subunit precursor"/>
    <property type="evidence" value="ECO:0007669"/>
    <property type="project" value="TreeGrafter"/>
</dbReference>
<feature type="region of interest" description="Disordered" evidence="1">
    <location>
        <begin position="195"/>
        <end position="223"/>
    </location>
</feature>
<dbReference type="PANTHER" id="PTHR28127">
    <property type="entry name" value="RIBOSOME ASSEMBLY PROTEIN 3"/>
    <property type="match status" value="1"/>
</dbReference>
<sequence length="223" mass="24229">MASSAPPRRPKRKRVRKSRTAVVSSSDSSSEDEKAAPEVPQRVSPKAHSHAPSQQEQEKKGGYASDSGSEFDQEAADTEENDADFSDLRDALSPPTLRLHAESNDEEGDVTLPKTRVGGRLANLSAQSISQELEEKQHASFRSLWMQALTEEFGNELDQMRQNDARLSSESAGASSATARLPLLIDALSFGSEVFSGPRRPESGAEMEDEPVDEMSMALPAQT</sequence>